<dbReference type="Gene3D" id="3.40.1440.40">
    <property type="match status" value="1"/>
</dbReference>
<evidence type="ECO:0000313" key="2">
    <source>
        <dbReference type="Proteomes" id="UP001176806"/>
    </source>
</evidence>
<evidence type="ECO:0008006" key="3">
    <source>
        <dbReference type="Google" id="ProtNLM"/>
    </source>
</evidence>
<gene>
    <name evidence="1" type="ORF">Q4Q40_23070</name>
</gene>
<reference evidence="1" key="1">
    <citation type="submission" date="2023-07" db="EMBL/GenBank/DDBJ databases">
        <title>Two novel species in the genus Flavivirga.</title>
        <authorList>
            <person name="Kwon K."/>
        </authorList>
    </citation>
    <scope>NUCLEOTIDE SEQUENCE</scope>
    <source>
        <strain evidence="1">KACC 14158</strain>
    </source>
</reference>
<proteinExistence type="predicted"/>
<dbReference type="Proteomes" id="UP001176806">
    <property type="component" value="Unassembled WGS sequence"/>
</dbReference>
<evidence type="ECO:0000313" key="1">
    <source>
        <dbReference type="EMBL" id="MDO5977089.1"/>
    </source>
</evidence>
<keyword evidence="2" id="KW-1185">Reference proteome</keyword>
<accession>A0ABT8WVB3</accession>
<dbReference type="EMBL" id="JAUOEL010000012">
    <property type="protein sequence ID" value="MDO5977089.1"/>
    <property type="molecule type" value="Genomic_DNA"/>
</dbReference>
<dbReference type="InterPro" id="IPR053748">
    <property type="entry name" value="Host_DNA_Degrad_Endo"/>
</dbReference>
<organism evidence="1 2">
    <name type="scientific">Flavivirga jejuensis</name>
    <dbReference type="NCBI Taxonomy" id="870487"/>
    <lineage>
        <taxon>Bacteria</taxon>
        <taxon>Pseudomonadati</taxon>
        <taxon>Bacteroidota</taxon>
        <taxon>Flavobacteriia</taxon>
        <taxon>Flavobacteriales</taxon>
        <taxon>Flavobacteriaceae</taxon>
        <taxon>Flavivirga</taxon>
    </lineage>
</organism>
<name>A0ABT8WVB3_9FLAO</name>
<dbReference type="RefSeq" id="WP_303304423.1">
    <property type="nucleotide sequence ID" value="NZ_BAABDA010000011.1"/>
</dbReference>
<protein>
    <recommendedName>
        <fullName evidence="3">GIY-YIG domain-containing protein</fullName>
    </recommendedName>
</protein>
<comment type="caution">
    <text evidence="1">The sequence shown here is derived from an EMBL/GenBank/DDBJ whole genome shotgun (WGS) entry which is preliminary data.</text>
</comment>
<sequence>MNFQKEIDTITDRALLEYRCASIKNRTHEDRLSAKGNIYFILSDTQLKYIGQWQAKDIKTRLDQHLFGKSFSVNENNIQNGTVSKWNKVEEELNKGKILTFKTILIEPDSFRKTIELELIYRLKPEWNIQGK</sequence>